<dbReference type="EMBL" id="NQJD01000016">
    <property type="protein sequence ID" value="TAA74857.1"/>
    <property type="molecule type" value="Genomic_DNA"/>
</dbReference>
<dbReference type="Proteomes" id="UP000316238">
    <property type="component" value="Unassembled WGS sequence"/>
</dbReference>
<protein>
    <submittedName>
        <fullName evidence="1">Uncharacterized protein</fullName>
    </submittedName>
</protein>
<gene>
    <name evidence="1" type="ORF">CDV28_11633</name>
</gene>
<evidence type="ECO:0000313" key="2">
    <source>
        <dbReference type="Proteomes" id="UP000316238"/>
    </source>
</evidence>
<organism evidence="1 2">
    <name type="scientific">Candidatus Electronema aureum</name>
    <dbReference type="NCBI Taxonomy" id="2005002"/>
    <lineage>
        <taxon>Bacteria</taxon>
        <taxon>Pseudomonadati</taxon>
        <taxon>Thermodesulfobacteriota</taxon>
        <taxon>Desulfobulbia</taxon>
        <taxon>Desulfobulbales</taxon>
        <taxon>Desulfobulbaceae</taxon>
        <taxon>Candidatus Electronema</taxon>
    </lineage>
</organism>
<dbReference type="AlphaFoldDB" id="A0A521G1G3"/>
<keyword evidence="2" id="KW-1185">Reference proteome</keyword>
<accession>A0A521G1G3</accession>
<proteinExistence type="predicted"/>
<name>A0A521G1G3_9BACT</name>
<sequence length="229" mass="26825">MSKKHTSNELISNFPDWNNLIDKYIYVECQVEQMGDDLKIDINNMLADIIFHFASCVKVKDGWEIATSTSHGRFSLFSLVRSKKLCTEIRFGIDQDEFYMTSNFAAAPYLKNMDDAFWVDMLSLLSLGRFEFIEDAAPQMNKKSEADKIMRHNKSQLFRLIRNYLFLEITEGDTADLGKIELYWPIKTPLLTILQNGATAFEKIYRINYALYRAEYLCFRNEVRKSQNR</sequence>
<evidence type="ECO:0000313" key="1">
    <source>
        <dbReference type="EMBL" id="TAA74857.1"/>
    </source>
</evidence>
<comment type="caution">
    <text evidence="1">The sequence shown here is derived from an EMBL/GenBank/DDBJ whole genome shotgun (WGS) entry which is preliminary data.</text>
</comment>
<reference evidence="1" key="1">
    <citation type="submission" date="2017-07" db="EMBL/GenBank/DDBJ databases">
        <title>The cable genome - Insights into the physiology and evolution of filamentous bacteria capable of sulfide oxidation via long distance electron transfer.</title>
        <authorList>
            <person name="Thorup C."/>
            <person name="Bjerg J.T."/>
            <person name="Schreiber L."/>
            <person name="Nielsen L.P."/>
            <person name="Kjeldsen K.U."/>
            <person name="Boesen T."/>
            <person name="Boggild A."/>
            <person name="Meysman F."/>
            <person name="Geelhoed J."/>
            <person name="Schramm A."/>
        </authorList>
    </citation>
    <scope>NUCLEOTIDE SEQUENCE [LARGE SCALE GENOMIC DNA]</scope>
    <source>
        <strain evidence="1">GS</strain>
    </source>
</reference>